<dbReference type="Proteomes" id="UP001222770">
    <property type="component" value="Unassembled WGS sequence"/>
</dbReference>
<name>A0ABT6CEV9_9SPHN</name>
<dbReference type="RefSeq" id="WP_277275179.1">
    <property type="nucleotide sequence ID" value="NZ_JAROCY010000002.1"/>
</dbReference>
<sequence length="66" mass="7105">MDIQGYLTEIRALHASGQSTEHSFRPALARLFGSIAPDITVINEPKHLTEVGAPDFVFNRGAVAIG</sequence>
<reference evidence="1 2" key="1">
    <citation type="submission" date="2023-03" db="EMBL/GenBank/DDBJ databases">
        <title>Novosphingobium cyanobacteriorum sp. nov., isolated from a eutrophic reservoir during the Microcystis bloom period.</title>
        <authorList>
            <person name="Kang M."/>
            <person name="Le V."/>
            <person name="Ko S.-R."/>
            <person name="Lee S.-A."/>
            <person name="Ahn C.-Y."/>
        </authorList>
    </citation>
    <scope>NUCLEOTIDE SEQUENCE [LARGE SCALE GENOMIC DNA]</scope>
    <source>
        <strain evidence="1 2">HBC54</strain>
    </source>
</reference>
<comment type="caution">
    <text evidence="1">The sequence shown here is derived from an EMBL/GenBank/DDBJ whole genome shotgun (WGS) entry which is preliminary data.</text>
</comment>
<evidence type="ECO:0000313" key="1">
    <source>
        <dbReference type="EMBL" id="MDF8332018.1"/>
    </source>
</evidence>
<accession>A0ABT6CEV9</accession>
<proteinExistence type="predicted"/>
<dbReference type="EMBL" id="JAROCY010000002">
    <property type="protein sequence ID" value="MDF8332018.1"/>
    <property type="molecule type" value="Genomic_DNA"/>
</dbReference>
<gene>
    <name evidence="1" type="ORF">POM99_02280</name>
</gene>
<evidence type="ECO:0000313" key="2">
    <source>
        <dbReference type="Proteomes" id="UP001222770"/>
    </source>
</evidence>
<protein>
    <submittedName>
        <fullName evidence="1">Uncharacterized protein</fullName>
    </submittedName>
</protein>
<keyword evidence="2" id="KW-1185">Reference proteome</keyword>
<organism evidence="1 2">
    <name type="scientific">Novosphingobium cyanobacteriorum</name>
    <dbReference type="NCBI Taxonomy" id="3024215"/>
    <lineage>
        <taxon>Bacteria</taxon>
        <taxon>Pseudomonadati</taxon>
        <taxon>Pseudomonadota</taxon>
        <taxon>Alphaproteobacteria</taxon>
        <taxon>Sphingomonadales</taxon>
        <taxon>Sphingomonadaceae</taxon>
        <taxon>Novosphingobium</taxon>
    </lineage>
</organism>